<organism evidence="1 2">
    <name type="scientific">Popillia japonica</name>
    <name type="common">Japanese beetle</name>
    <dbReference type="NCBI Taxonomy" id="7064"/>
    <lineage>
        <taxon>Eukaryota</taxon>
        <taxon>Metazoa</taxon>
        <taxon>Ecdysozoa</taxon>
        <taxon>Arthropoda</taxon>
        <taxon>Hexapoda</taxon>
        <taxon>Insecta</taxon>
        <taxon>Pterygota</taxon>
        <taxon>Neoptera</taxon>
        <taxon>Endopterygota</taxon>
        <taxon>Coleoptera</taxon>
        <taxon>Polyphaga</taxon>
        <taxon>Scarabaeiformia</taxon>
        <taxon>Scarabaeidae</taxon>
        <taxon>Rutelinae</taxon>
        <taxon>Popillia</taxon>
    </lineage>
</organism>
<keyword evidence="2" id="KW-1185">Reference proteome</keyword>
<name>A0AAW1HV81_POPJA</name>
<comment type="caution">
    <text evidence="1">The sequence shown here is derived from an EMBL/GenBank/DDBJ whole genome shotgun (WGS) entry which is preliminary data.</text>
</comment>
<accession>A0AAW1HV81</accession>
<dbReference type="EMBL" id="JASPKY010000917">
    <property type="protein sequence ID" value="KAK9680267.1"/>
    <property type="molecule type" value="Genomic_DNA"/>
</dbReference>
<evidence type="ECO:0000313" key="1">
    <source>
        <dbReference type="EMBL" id="KAK9680267.1"/>
    </source>
</evidence>
<protein>
    <submittedName>
        <fullName evidence="1">Uncharacterized protein</fullName>
    </submittedName>
</protein>
<evidence type="ECO:0000313" key="2">
    <source>
        <dbReference type="Proteomes" id="UP001458880"/>
    </source>
</evidence>
<sequence length="180" mass="19857">MGVSAYLQEDAFRDRYQRKWSRTHQPSPSVSLRDSGNGDLVWQSEDDCLGTVALAAFSREAAKLEEMARLSSVFGTCADDSGGLVSFYHKFDKMARLSSVFGTCADDSGGLVSFYHKFDKETFESTVIPYLSANNAADSALYNHAVELVRGLPDPVDTPASDIWRWGVPTPLSTTTQWNL</sequence>
<proteinExistence type="predicted"/>
<dbReference type="AlphaFoldDB" id="A0AAW1HV81"/>
<reference evidence="1 2" key="1">
    <citation type="journal article" date="2024" name="BMC Genomics">
        <title>De novo assembly and annotation of Popillia japonica's genome with initial clues to its potential as an invasive pest.</title>
        <authorList>
            <person name="Cucini C."/>
            <person name="Boschi S."/>
            <person name="Funari R."/>
            <person name="Cardaioli E."/>
            <person name="Iannotti N."/>
            <person name="Marturano G."/>
            <person name="Paoli F."/>
            <person name="Bruttini M."/>
            <person name="Carapelli A."/>
            <person name="Frati F."/>
            <person name="Nardi F."/>
        </authorList>
    </citation>
    <scope>NUCLEOTIDE SEQUENCE [LARGE SCALE GENOMIC DNA]</scope>
    <source>
        <strain evidence="1">DMR45628</strain>
    </source>
</reference>
<gene>
    <name evidence="1" type="ORF">QE152_g39220</name>
</gene>
<dbReference type="Proteomes" id="UP001458880">
    <property type="component" value="Unassembled WGS sequence"/>
</dbReference>